<dbReference type="Proteomes" id="UP001303160">
    <property type="component" value="Unassembled WGS sequence"/>
</dbReference>
<comment type="caution">
    <text evidence="1">The sequence shown here is derived from an EMBL/GenBank/DDBJ whole genome shotgun (WGS) entry which is preliminary data.</text>
</comment>
<dbReference type="GO" id="GO:0003676">
    <property type="term" value="F:nucleic acid binding"/>
    <property type="evidence" value="ECO:0007669"/>
    <property type="project" value="InterPro"/>
</dbReference>
<organism evidence="1 2">
    <name type="scientific">Triangularia verruculosa</name>
    <dbReference type="NCBI Taxonomy" id="2587418"/>
    <lineage>
        <taxon>Eukaryota</taxon>
        <taxon>Fungi</taxon>
        <taxon>Dikarya</taxon>
        <taxon>Ascomycota</taxon>
        <taxon>Pezizomycotina</taxon>
        <taxon>Sordariomycetes</taxon>
        <taxon>Sordariomycetidae</taxon>
        <taxon>Sordariales</taxon>
        <taxon>Podosporaceae</taxon>
        <taxon>Triangularia</taxon>
    </lineage>
</organism>
<dbReference type="Gene3D" id="3.30.420.10">
    <property type="entry name" value="Ribonuclease H-like superfamily/Ribonuclease H"/>
    <property type="match status" value="1"/>
</dbReference>
<dbReference type="EMBL" id="MU863938">
    <property type="protein sequence ID" value="KAK4198941.1"/>
    <property type="molecule type" value="Genomic_DNA"/>
</dbReference>
<evidence type="ECO:0000313" key="1">
    <source>
        <dbReference type="EMBL" id="KAK4198941.1"/>
    </source>
</evidence>
<reference evidence="1" key="2">
    <citation type="submission" date="2023-05" db="EMBL/GenBank/DDBJ databases">
        <authorList>
            <consortium name="Lawrence Berkeley National Laboratory"/>
            <person name="Steindorff A."/>
            <person name="Hensen N."/>
            <person name="Bonometti L."/>
            <person name="Westerberg I."/>
            <person name="Brannstrom I.O."/>
            <person name="Guillou S."/>
            <person name="Cros-Aarteil S."/>
            <person name="Calhoun S."/>
            <person name="Haridas S."/>
            <person name="Kuo A."/>
            <person name="Mondo S."/>
            <person name="Pangilinan J."/>
            <person name="Riley R."/>
            <person name="Labutti K."/>
            <person name="Andreopoulos B."/>
            <person name="Lipzen A."/>
            <person name="Chen C."/>
            <person name="Yanf M."/>
            <person name="Daum C."/>
            <person name="Ng V."/>
            <person name="Clum A."/>
            <person name="Ohm R."/>
            <person name="Martin F."/>
            <person name="Silar P."/>
            <person name="Natvig D."/>
            <person name="Lalanne C."/>
            <person name="Gautier V."/>
            <person name="Ament-Velasquez S.L."/>
            <person name="Kruys A."/>
            <person name="Hutchinson M.I."/>
            <person name="Powell A.J."/>
            <person name="Barry K."/>
            <person name="Miller A.N."/>
            <person name="Grigoriev I.V."/>
            <person name="Debuchy R."/>
            <person name="Gladieux P."/>
            <person name="Thoren M.H."/>
            <person name="Johannesson H."/>
        </authorList>
    </citation>
    <scope>NUCLEOTIDE SEQUENCE</scope>
    <source>
        <strain evidence="1">CBS 315.58</strain>
    </source>
</reference>
<sequence length="236" mass="26528">MLSQQDSARQGRPGGYGIVWRSDIDDDITSNLPSSKSKGFYVDKAYSVQHMELSGISQSLAKAIQLVSKNKYAPYRIMVFSDSANSLDRIGLGVDPGHSSFYYAHTRPLVKAIIFQSHKLHQLGCSVELNWMPRCATDGHKLADNLAGLWSQPDVDVCQRQKSMDMRDSIADRLHSKIKKEGRTTKNVKLSKSQRRQLRANAMIRQQNAQVLASVHQRASFKATHGGNNNAKRRFR</sequence>
<name>A0AAN6XES3_9PEZI</name>
<proteinExistence type="predicted"/>
<dbReference type="AlphaFoldDB" id="A0AAN6XES3"/>
<gene>
    <name evidence="1" type="ORF">QBC40DRAFT_177447</name>
</gene>
<evidence type="ECO:0008006" key="3">
    <source>
        <dbReference type="Google" id="ProtNLM"/>
    </source>
</evidence>
<keyword evidence="2" id="KW-1185">Reference proteome</keyword>
<reference evidence="1" key="1">
    <citation type="journal article" date="2023" name="Mol. Phylogenet. Evol.">
        <title>Genome-scale phylogeny and comparative genomics of the fungal order Sordariales.</title>
        <authorList>
            <person name="Hensen N."/>
            <person name="Bonometti L."/>
            <person name="Westerberg I."/>
            <person name="Brannstrom I.O."/>
            <person name="Guillou S."/>
            <person name="Cros-Aarteil S."/>
            <person name="Calhoun S."/>
            <person name="Haridas S."/>
            <person name="Kuo A."/>
            <person name="Mondo S."/>
            <person name="Pangilinan J."/>
            <person name="Riley R."/>
            <person name="LaButti K."/>
            <person name="Andreopoulos B."/>
            <person name="Lipzen A."/>
            <person name="Chen C."/>
            <person name="Yan M."/>
            <person name="Daum C."/>
            <person name="Ng V."/>
            <person name="Clum A."/>
            <person name="Steindorff A."/>
            <person name="Ohm R.A."/>
            <person name="Martin F."/>
            <person name="Silar P."/>
            <person name="Natvig D.O."/>
            <person name="Lalanne C."/>
            <person name="Gautier V."/>
            <person name="Ament-Velasquez S.L."/>
            <person name="Kruys A."/>
            <person name="Hutchinson M.I."/>
            <person name="Powell A.J."/>
            <person name="Barry K."/>
            <person name="Miller A.N."/>
            <person name="Grigoriev I.V."/>
            <person name="Debuchy R."/>
            <person name="Gladieux P."/>
            <person name="Hiltunen Thoren M."/>
            <person name="Johannesson H."/>
        </authorList>
    </citation>
    <scope>NUCLEOTIDE SEQUENCE</scope>
    <source>
        <strain evidence="1">CBS 315.58</strain>
    </source>
</reference>
<evidence type="ECO:0000313" key="2">
    <source>
        <dbReference type="Proteomes" id="UP001303160"/>
    </source>
</evidence>
<dbReference type="InterPro" id="IPR036397">
    <property type="entry name" value="RNaseH_sf"/>
</dbReference>
<protein>
    <recommendedName>
        <fullName evidence="3">RNase H type-1 domain-containing protein</fullName>
    </recommendedName>
</protein>
<accession>A0AAN6XES3</accession>